<name>A0A0G4GAV3_VITBC</name>
<protein>
    <submittedName>
        <fullName evidence="3">Uncharacterized protein</fullName>
    </submittedName>
</protein>
<feature type="chain" id="PRO_5005189752" evidence="2">
    <location>
        <begin position="19"/>
        <end position="206"/>
    </location>
</feature>
<accession>A0A0G4GAV3</accession>
<dbReference type="InParanoid" id="A0A0G4GAV3"/>
<feature type="signal peptide" evidence="2">
    <location>
        <begin position="1"/>
        <end position="18"/>
    </location>
</feature>
<sequence length="206" mass="21939">MLRLSALALLATAVVVNAFTPPAAKQPPAVHRSTAMLRRTAMSSLHAKPSGTSDLLMAPPDARGDAAASPAAAAGERRPDNDGDAELLTTFEEDTSSVALPLLMGLGCLFLASPAFALDIPLDIPATNEYWFTALGRDWTPSLVTKAGVLAILIIYPAQSIIELTYYFIRGVYWKITGTGPPPRDGDGPPAQATREKEPQKELTRE</sequence>
<reference evidence="3 4" key="1">
    <citation type="submission" date="2014-11" db="EMBL/GenBank/DDBJ databases">
        <authorList>
            <person name="Zhu J."/>
            <person name="Qi W."/>
            <person name="Song R."/>
        </authorList>
    </citation>
    <scope>NUCLEOTIDE SEQUENCE [LARGE SCALE GENOMIC DNA]</scope>
</reference>
<dbReference type="EMBL" id="CDMY01000613">
    <property type="protein sequence ID" value="CEM26231.1"/>
    <property type="molecule type" value="Genomic_DNA"/>
</dbReference>
<keyword evidence="2" id="KW-0732">Signal</keyword>
<feature type="region of interest" description="Disordered" evidence="1">
    <location>
        <begin position="43"/>
        <end position="84"/>
    </location>
</feature>
<evidence type="ECO:0000256" key="2">
    <source>
        <dbReference type="SAM" id="SignalP"/>
    </source>
</evidence>
<feature type="compositionally biased region" description="Low complexity" evidence="1">
    <location>
        <begin position="58"/>
        <end position="74"/>
    </location>
</feature>
<dbReference type="Proteomes" id="UP000041254">
    <property type="component" value="Unassembled WGS sequence"/>
</dbReference>
<evidence type="ECO:0000256" key="1">
    <source>
        <dbReference type="SAM" id="MobiDB-lite"/>
    </source>
</evidence>
<feature type="compositionally biased region" description="Basic and acidic residues" evidence="1">
    <location>
        <begin position="194"/>
        <end position="206"/>
    </location>
</feature>
<evidence type="ECO:0000313" key="3">
    <source>
        <dbReference type="EMBL" id="CEM26231.1"/>
    </source>
</evidence>
<proteinExistence type="predicted"/>
<evidence type="ECO:0000313" key="4">
    <source>
        <dbReference type="Proteomes" id="UP000041254"/>
    </source>
</evidence>
<feature type="region of interest" description="Disordered" evidence="1">
    <location>
        <begin position="179"/>
        <end position="206"/>
    </location>
</feature>
<organism evidence="3 4">
    <name type="scientific">Vitrella brassicaformis (strain CCMP3155)</name>
    <dbReference type="NCBI Taxonomy" id="1169540"/>
    <lineage>
        <taxon>Eukaryota</taxon>
        <taxon>Sar</taxon>
        <taxon>Alveolata</taxon>
        <taxon>Colpodellida</taxon>
        <taxon>Vitrellaceae</taxon>
        <taxon>Vitrella</taxon>
    </lineage>
</organism>
<gene>
    <name evidence="3" type="ORF">Vbra_17300</name>
</gene>
<keyword evidence="4" id="KW-1185">Reference proteome</keyword>
<dbReference type="VEuPathDB" id="CryptoDB:Vbra_17300"/>
<dbReference type="AlphaFoldDB" id="A0A0G4GAV3"/>